<evidence type="ECO:0000256" key="15">
    <source>
        <dbReference type="ARBA" id="ARBA00023136"/>
    </source>
</evidence>
<keyword evidence="6" id="KW-0433">Leucine-rich repeat</keyword>
<proteinExistence type="predicted"/>
<evidence type="ECO:0000256" key="5">
    <source>
        <dbReference type="ARBA" id="ARBA00022553"/>
    </source>
</evidence>
<dbReference type="InterPro" id="IPR000719">
    <property type="entry name" value="Prot_kinase_dom"/>
</dbReference>
<evidence type="ECO:0000256" key="10">
    <source>
        <dbReference type="ARBA" id="ARBA00022737"/>
    </source>
</evidence>
<evidence type="ECO:0000256" key="17">
    <source>
        <dbReference type="ARBA" id="ARBA00023180"/>
    </source>
</evidence>
<keyword evidence="5" id="KW-0597">Phosphoprotein</keyword>
<evidence type="ECO:0000256" key="6">
    <source>
        <dbReference type="ARBA" id="ARBA00022614"/>
    </source>
</evidence>
<keyword evidence="13" id="KW-0067">ATP-binding</keyword>
<evidence type="ECO:0000256" key="19">
    <source>
        <dbReference type="ARBA" id="ARBA00048679"/>
    </source>
</evidence>
<dbReference type="Gene3D" id="1.10.510.10">
    <property type="entry name" value="Transferase(Phosphotransferase) domain 1"/>
    <property type="match status" value="1"/>
</dbReference>
<dbReference type="GO" id="GO:0004674">
    <property type="term" value="F:protein serine/threonine kinase activity"/>
    <property type="evidence" value="ECO:0007669"/>
    <property type="project" value="UniProtKB-KW"/>
</dbReference>
<evidence type="ECO:0000313" key="22">
    <source>
        <dbReference type="Proteomes" id="UP001630127"/>
    </source>
</evidence>
<evidence type="ECO:0000256" key="8">
    <source>
        <dbReference type="ARBA" id="ARBA00022692"/>
    </source>
</evidence>
<dbReference type="InterPro" id="IPR011009">
    <property type="entry name" value="Kinase-like_dom_sf"/>
</dbReference>
<dbReference type="AlphaFoldDB" id="A0ABD2ZKM5"/>
<keyword evidence="16" id="KW-0675">Receptor</keyword>
<evidence type="ECO:0000256" key="9">
    <source>
        <dbReference type="ARBA" id="ARBA00022729"/>
    </source>
</evidence>
<dbReference type="EMBL" id="JBJUIK010000008">
    <property type="protein sequence ID" value="KAL3519961.1"/>
    <property type="molecule type" value="Genomic_DNA"/>
</dbReference>
<evidence type="ECO:0000259" key="20">
    <source>
        <dbReference type="PROSITE" id="PS50011"/>
    </source>
</evidence>
<sequence>MLRDGKIFAIKVFNLEFEGPFKSFGTECEVLCKLHHRNPVKVISCCSNPDVKAIILEYMPNESLEKWLHSHNYFLNFVQRLDIMTDVAVALGYLHHGYSSPVVHCDLKPSNVLLGEEMTSHLSDFGIAKLFHSDESMRQTKTLATIGYIAPEYGSEGIVSTRCDVYSFGILLMETFSRKKPTDEMFSEDWRLKDWVADLLQNSTTYFIDNGLTTICDQNPARLVKCTSKIMELALTCTVDSFEERIDIKDVLEELKRIKLYYISK</sequence>
<comment type="caution">
    <text evidence="21">The sequence shown here is derived from an EMBL/GenBank/DDBJ whole genome shotgun (WGS) entry which is preliminary data.</text>
</comment>
<dbReference type="Gene3D" id="3.30.200.20">
    <property type="entry name" value="Phosphorylase Kinase, domain 1"/>
    <property type="match status" value="1"/>
</dbReference>
<gene>
    <name evidence="21" type="ORF">ACH5RR_018110</name>
</gene>
<evidence type="ECO:0000313" key="21">
    <source>
        <dbReference type="EMBL" id="KAL3519961.1"/>
    </source>
</evidence>
<feature type="domain" description="Protein kinase" evidence="20">
    <location>
        <begin position="1"/>
        <end position="262"/>
    </location>
</feature>
<protein>
    <recommendedName>
        <fullName evidence="2">non-specific serine/threonine protein kinase</fullName>
        <ecNumber evidence="2">2.7.11.1</ecNumber>
    </recommendedName>
</protein>
<dbReference type="InterPro" id="IPR052451">
    <property type="entry name" value="Ser/Thr_kinase-like"/>
</dbReference>
<dbReference type="GO" id="GO:0005524">
    <property type="term" value="F:ATP binding"/>
    <property type="evidence" value="ECO:0007669"/>
    <property type="project" value="UniProtKB-KW"/>
</dbReference>
<reference evidence="21 22" key="1">
    <citation type="submission" date="2024-11" db="EMBL/GenBank/DDBJ databases">
        <title>A near-complete genome assembly of Cinchona calisaya.</title>
        <authorList>
            <person name="Lian D.C."/>
            <person name="Zhao X.W."/>
            <person name="Wei L."/>
        </authorList>
    </citation>
    <scope>NUCLEOTIDE SEQUENCE [LARGE SCALE GENOMIC DNA]</scope>
    <source>
        <tissue evidence="21">Nenye</tissue>
    </source>
</reference>
<comment type="catalytic activity">
    <reaction evidence="18">
        <text>L-threonyl-[protein] + ATP = O-phospho-L-threonyl-[protein] + ADP + H(+)</text>
        <dbReference type="Rhea" id="RHEA:46608"/>
        <dbReference type="Rhea" id="RHEA-COMP:11060"/>
        <dbReference type="Rhea" id="RHEA-COMP:11605"/>
        <dbReference type="ChEBI" id="CHEBI:15378"/>
        <dbReference type="ChEBI" id="CHEBI:30013"/>
        <dbReference type="ChEBI" id="CHEBI:30616"/>
        <dbReference type="ChEBI" id="CHEBI:61977"/>
        <dbReference type="ChEBI" id="CHEBI:456216"/>
        <dbReference type="EC" id="2.7.11.1"/>
    </reaction>
</comment>
<name>A0ABD2ZKM5_9GENT</name>
<dbReference type="Pfam" id="PF00069">
    <property type="entry name" value="Pkinase"/>
    <property type="match status" value="1"/>
</dbReference>
<evidence type="ECO:0000256" key="18">
    <source>
        <dbReference type="ARBA" id="ARBA00047899"/>
    </source>
</evidence>
<dbReference type="GO" id="GO:0005886">
    <property type="term" value="C:plasma membrane"/>
    <property type="evidence" value="ECO:0007669"/>
    <property type="project" value="UniProtKB-SubCell"/>
</dbReference>
<evidence type="ECO:0000256" key="12">
    <source>
        <dbReference type="ARBA" id="ARBA00022777"/>
    </source>
</evidence>
<keyword evidence="11" id="KW-0547">Nucleotide-binding</keyword>
<keyword evidence="14" id="KW-1133">Transmembrane helix</keyword>
<keyword evidence="17" id="KW-0325">Glycoprotein</keyword>
<dbReference type="SMART" id="SM00220">
    <property type="entry name" value="S_TKc"/>
    <property type="match status" value="1"/>
</dbReference>
<dbReference type="Proteomes" id="UP001630127">
    <property type="component" value="Unassembled WGS sequence"/>
</dbReference>
<evidence type="ECO:0000256" key="4">
    <source>
        <dbReference type="ARBA" id="ARBA00022527"/>
    </source>
</evidence>
<dbReference type="SUPFAM" id="SSF56112">
    <property type="entry name" value="Protein kinase-like (PK-like)"/>
    <property type="match status" value="1"/>
</dbReference>
<keyword evidence="7" id="KW-0808">Transferase</keyword>
<keyword evidence="12" id="KW-0418">Kinase</keyword>
<organism evidence="21 22">
    <name type="scientific">Cinchona calisaya</name>
    <dbReference type="NCBI Taxonomy" id="153742"/>
    <lineage>
        <taxon>Eukaryota</taxon>
        <taxon>Viridiplantae</taxon>
        <taxon>Streptophyta</taxon>
        <taxon>Embryophyta</taxon>
        <taxon>Tracheophyta</taxon>
        <taxon>Spermatophyta</taxon>
        <taxon>Magnoliopsida</taxon>
        <taxon>eudicotyledons</taxon>
        <taxon>Gunneridae</taxon>
        <taxon>Pentapetalae</taxon>
        <taxon>asterids</taxon>
        <taxon>lamiids</taxon>
        <taxon>Gentianales</taxon>
        <taxon>Rubiaceae</taxon>
        <taxon>Cinchonoideae</taxon>
        <taxon>Cinchoneae</taxon>
        <taxon>Cinchona</taxon>
    </lineage>
</organism>
<keyword evidence="8" id="KW-0812">Transmembrane</keyword>
<evidence type="ECO:0000256" key="1">
    <source>
        <dbReference type="ARBA" id="ARBA00004162"/>
    </source>
</evidence>
<keyword evidence="9" id="KW-0732">Signal</keyword>
<dbReference type="EC" id="2.7.11.1" evidence="2"/>
<evidence type="ECO:0000256" key="3">
    <source>
        <dbReference type="ARBA" id="ARBA00022475"/>
    </source>
</evidence>
<keyword evidence="4" id="KW-0723">Serine/threonine-protein kinase</keyword>
<keyword evidence="22" id="KW-1185">Reference proteome</keyword>
<evidence type="ECO:0000256" key="7">
    <source>
        <dbReference type="ARBA" id="ARBA00022679"/>
    </source>
</evidence>
<comment type="catalytic activity">
    <reaction evidence="19">
        <text>L-seryl-[protein] + ATP = O-phospho-L-seryl-[protein] + ADP + H(+)</text>
        <dbReference type="Rhea" id="RHEA:17989"/>
        <dbReference type="Rhea" id="RHEA-COMP:9863"/>
        <dbReference type="Rhea" id="RHEA-COMP:11604"/>
        <dbReference type="ChEBI" id="CHEBI:15378"/>
        <dbReference type="ChEBI" id="CHEBI:29999"/>
        <dbReference type="ChEBI" id="CHEBI:30616"/>
        <dbReference type="ChEBI" id="CHEBI:83421"/>
        <dbReference type="ChEBI" id="CHEBI:456216"/>
        <dbReference type="EC" id="2.7.11.1"/>
    </reaction>
</comment>
<keyword evidence="15" id="KW-0472">Membrane</keyword>
<dbReference type="PANTHER" id="PTHR48008:SF14">
    <property type="entry name" value="PROTEIN KINASE DOMAIN-CONTAINING PROTEIN"/>
    <property type="match status" value="1"/>
</dbReference>
<dbReference type="PROSITE" id="PS50011">
    <property type="entry name" value="PROTEIN_KINASE_DOM"/>
    <property type="match status" value="1"/>
</dbReference>
<accession>A0ABD2ZKM5</accession>
<evidence type="ECO:0000256" key="16">
    <source>
        <dbReference type="ARBA" id="ARBA00023170"/>
    </source>
</evidence>
<comment type="subcellular location">
    <subcellularLocation>
        <location evidence="1">Cell membrane</location>
        <topology evidence="1">Single-pass membrane protein</topology>
    </subcellularLocation>
</comment>
<dbReference type="InterPro" id="IPR008271">
    <property type="entry name" value="Ser/Thr_kinase_AS"/>
</dbReference>
<evidence type="ECO:0000256" key="2">
    <source>
        <dbReference type="ARBA" id="ARBA00012513"/>
    </source>
</evidence>
<dbReference type="PANTHER" id="PTHR48008">
    <property type="entry name" value="LEUCINE-RICH REPEAT RECEPTOR-LIKE PROTEIN KINASE IMK3-RELATED"/>
    <property type="match status" value="1"/>
</dbReference>
<evidence type="ECO:0000256" key="11">
    <source>
        <dbReference type="ARBA" id="ARBA00022741"/>
    </source>
</evidence>
<dbReference type="PROSITE" id="PS00108">
    <property type="entry name" value="PROTEIN_KINASE_ST"/>
    <property type="match status" value="1"/>
</dbReference>
<evidence type="ECO:0000256" key="13">
    <source>
        <dbReference type="ARBA" id="ARBA00022840"/>
    </source>
</evidence>
<evidence type="ECO:0000256" key="14">
    <source>
        <dbReference type="ARBA" id="ARBA00022989"/>
    </source>
</evidence>
<keyword evidence="3" id="KW-1003">Cell membrane</keyword>
<keyword evidence="10" id="KW-0677">Repeat</keyword>
<dbReference type="FunFam" id="1.10.510.10:FF:000358">
    <property type="entry name" value="Putative leucine-rich repeat receptor-like serine/threonine-protein kinase"/>
    <property type="match status" value="1"/>
</dbReference>